<dbReference type="GO" id="GO:0046677">
    <property type="term" value="P:response to antibiotic"/>
    <property type="evidence" value="ECO:0007669"/>
    <property type="project" value="TreeGrafter"/>
</dbReference>
<dbReference type="PANTHER" id="PTHR30158">
    <property type="entry name" value="ACRA/E-RELATED COMPONENT OF DRUG EFFLUX TRANSPORTER"/>
    <property type="match status" value="1"/>
</dbReference>
<evidence type="ECO:0000259" key="6">
    <source>
        <dbReference type="Pfam" id="PF25944"/>
    </source>
</evidence>
<dbReference type="Gene3D" id="1.10.287.470">
    <property type="entry name" value="Helix hairpin bin"/>
    <property type="match status" value="1"/>
</dbReference>
<comment type="similarity">
    <text evidence="2">Belongs to the membrane fusion protein (MFP) (TC 8.A.1) family.</text>
</comment>
<evidence type="ECO:0000259" key="4">
    <source>
        <dbReference type="Pfam" id="PF25876"/>
    </source>
</evidence>
<dbReference type="Gene3D" id="2.40.50.100">
    <property type="match status" value="1"/>
</dbReference>
<evidence type="ECO:0000313" key="9">
    <source>
        <dbReference type="Proteomes" id="UP000309561"/>
    </source>
</evidence>
<comment type="subcellular location">
    <subcellularLocation>
        <location evidence="1">Cell envelope</location>
    </subcellularLocation>
</comment>
<gene>
    <name evidence="8" type="ORF">FCU45_11260</name>
</gene>
<feature type="domain" description="Multidrug resistance protein MdtA-like beta-barrel" evidence="6">
    <location>
        <begin position="212"/>
        <end position="287"/>
    </location>
</feature>
<name>A0A4U2Z2C2_9BACT</name>
<dbReference type="Proteomes" id="UP000309561">
    <property type="component" value="Unassembled WGS sequence"/>
</dbReference>
<organism evidence="8 9">
    <name type="scientific">Sulfurimonas crateris</name>
    <dbReference type="NCBI Taxonomy" id="2574727"/>
    <lineage>
        <taxon>Bacteria</taxon>
        <taxon>Pseudomonadati</taxon>
        <taxon>Campylobacterota</taxon>
        <taxon>Epsilonproteobacteria</taxon>
        <taxon>Campylobacterales</taxon>
        <taxon>Sulfurimonadaceae</taxon>
        <taxon>Sulfurimonas</taxon>
    </lineage>
</organism>
<dbReference type="InterPro" id="IPR058626">
    <property type="entry name" value="MdtA-like_b-barrel"/>
</dbReference>
<comment type="caution">
    <text evidence="8">The sequence shown here is derived from an EMBL/GenBank/DDBJ whole genome shotgun (WGS) entry which is preliminary data.</text>
</comment>
<evidence type="ECO:0000259" key="5">
    <source>
        <dbReference type="Pfam" id="PF25917"/>
    </source>
</evidence>
<evidence type="ECO:0000313" key="8">
    <source>
        <dbReference type="EMBL" id="TKI68276.1"/>
    </source>
</evidence>
<dbReference type="InterPro" id="IPR058625">
    <property type="entry name" value="MdtA-like_BSH"/>
</dbReference>
<evidence type="ECO:0000256" key="3">
    <source>
        <dbReference type="SAM" id="Coils"/>
    </source>
</evidence>
<dbReference type="InterPro" id="IPR058624">
    <property type="entry name" value="MdtA-like_HH"/>
</dbReference>
<dbReference type="GO" id="GO:0005886">
    <property type="term" value="C:plasma membrane"/>
    <property type="evidence" value="ECO:0007669"/>
    <property type="project" value="TreeGrafter"/>
</dbReference>
<accession>A0A4U2Z2C2</accession>
<dbReference type="EMBL" id="SZPX01000009">
    <property type="protein sequence ID" value="TKI68276.1"/>
    <property type="molecule type" value="Genomic_DNA"/>
</dbReference>
<dbReference type="Pfam" id="PF25967">
    <property type="entry name" value="RND-MFP_C"/>
    <property type="match status" value="1"/>
</dbReference>
<reference evidence="8 9" key="1">
    <citation type="submission" date="2019-04" db="EMBL/GenBank/DDBJ databases">
        <title>Sulfurimonas crateris sp. nov. a facultative anaerobic sulfur-oxidizing chemolithautotrophic bacterium isolated from a terrestrial mud vulcano.</title>
        <authorList>
            <person name="Ratnikova N.M."/>
            <person name="Slobodkin A.I."/>
            <person name="Merkel A.Y."/>
            <person name="Novikov A."/>
            <person name="Bonch-Osmolovskaya E.A."/>
            <person name="Slobodkina G.B."/>
        </authorList>
    </citation>
    <scope>NUCLEOTIDE SEQUENCE [LARGE SCALE GENOMIC DNA]</scope>
    <source>
        <strain evidence="8 9">SN118</strain>
    </source>
</reference>
<dbReference type="GO" id="GO:0030313">
    <property type="term" value="C:cell envelope"/>
    <property type="evidence" value="ECO:0007669"/>
    <property type="project" value="UniProtKB-SubCell"/>
</dbReference>
<dbReference type="Pfam" id="PF25944">
    <property type="entry name" value="Beta-barrel_RND"/>
    <property type="match status" value="1"/>
</dbReference>
<dbReference type="OrthoDB" id="9772050at2"/>
<evidence type="ECO:0000259" key="7">
    <source>
        <dbReference type="Pfam" id="PF25967"/>
    </source>
</evidence>
<feature type="domain" description="Multidrug resistance protein MdtA-like C-terminal permuted SH3" evidence="7">
    <location>
        <begin position="293"/>
        <end position="352"/>
    </location>
</feature>
<sequence>MKNLVLSLVAVSLLFVGCSDEEGAVSSQPQMAQMPPLSVKAQVVKYEKVDFTKSYSAVLKPFKEVEIVARINGVLEKENFIEGSFVKEGDVIYEIQKGEYKAALDETKATLLKAEANFNKASKDWSRAEYLFKNSAISEQQRDELLYAYDNAKAEVQKAEAAVANAELKYSYTTIKAPISGVIGISSSDEGSYINVDAPSANLTTITSLDSIYAEFSVPSSDVYKYSSQIKNSVPVSLVLGSKTYSGRVDYVAPKLDMQTDTLGLRAVFKNPNRELVVGSYVEVGMDGFSYDNVVKIPQNALIKTPEAVMVYVAKDGVVSMRPVEVLQVMDGVALISKGLSEQESVVVSNIAKLRPNSKVAIMDGK</sequence>
<dbReference type="InterPro" id="IPR006143">
    <property type="entry name" value="RND_pump_MFP"/>
</dbReference>
<dbReference type="Pfam" id="PF25917">
    <property type="entry name" value="BSH_RND"/>
    <property type="match status" value="1"/>
</dbReference>
<dbReference type="AlphaFoldDB" id="A0A4U2Z2C2"/>
<dbReference type="NCBIfam" id="TIGR01730">
    <property type="entry name" value="RND_mfp"/>
    <property type="match status" value="1"/>
</dbReference>
<dbReference type="Pfam" id="PF25876">
    <property type="entry name" value="HH_MFP_RND"/>
    <property type="match status" value="1"/>
</dbReference>
<dbReference type="Gene3D" id="2.40.30.170">
    <property type="match status" value="1"/>
</dbReference>
<keyword evidence="9" id="KW-1185">Reference proteome</keyword>
<proteinExistence type="inferred from homology"/>
<dbReference type="PROSITE" id="PS51257">
    <property type="entry name" value="PROKAR_LIPOPROTEIN"/>
    <property type="match status" value="1"/>
</dbReference>
<feature type="coiled-coil region" evidence="3">
    <location>
        <begin position="97"/>
        <end position="169"/>
    </location>
</feature>
<dbReference type="RefSeq" id="WP_137015355.1">
    <property type="nucleotide sequence ID" value="NZ_SZPX01000009.1"/>
</dbReference>
<feature type="domain" description="Multidrug resistance protein MdtA-like alpha-helical hairpin" evidence="4">
    <location>
        <begin position="104"/>
        <end position="173"/>
    </location>
</feature>
<evidence type="ECO:0000256" key="1">
    <source>
        <dbReference type="ARBA" id="ARBA00004196"/>
    </source>
</evidence>
<dbReference type="GO" id="GO:0022857">
    <property type="term" value="F:transmembrane transporter activity"/>
    <property type="evidence" value="ECO:0007669"/>
    <property type="project" value="InterPro"/>
</dbReference>
<dbReference type="SUPFAM" id="SSF111369">
    <property type="entry name" value="HlyD-like secretion proteins"/>
    <property type="match status" value="1"/>
</dbReference>
<dbReference type="InterPro" id="IPR058627">
    <property type="entry name" value="MdtA-like_C"/>
</dbReference>
<protein>
    <submittedName>
        <fullName evidence="8">Efflux RND transporter periplasmic adaptor subunit</fullName>
    </submittedName>
</protein>
<evidence type="ECO:0000256" key="2">
    <source>
        <dbReference type="ARBA" id="ARBA00009477"/>
    </source>
</evidence>
<feature type="domain" description="Multidrug resistance protein MdtA-like barrel-sandwich hybrid" evidence="5">
    <location>
        <begin position="64"/>
        <end position="205"/>
    </location>
</feature>
<dbReference type="Gene3D" id="2.40.420.20">
    <property type="match status" value="1"/>
</dbReference>
<keyword evidence="3" id="KW-0175">Coiled coil</keyword>